<dbReference type="SUPFAM" id="SSF51905">
    <property type="entry name" value="FAD/NAD(P)-binding domain"/>
    <property type="match status" value="1"/>
</dbReference>
<organism evidence="3 4">
    <name type="scientific">Paenirhodobacter huangdaonensis</name>
    <dbReference type="NCBI Taxonomy" id="2501515"/>
    <lineage>
        <taxon>Bacteria</taxon>
        <taxon>Pseudomonadati</taxon>
        <taxon>Pseudomonadota</taxon>
        <taxon>Alphaproteobacteria</taxon>
        <taxon>Rhodobacterales</taxon>
        <taxon>Rhodobacter group</taxon>
        <taxon>Paenirhodobacter</taxon>
    </lineage>
</organism>
<dbReference type="GO" id="GO:0005737">
    <property type="term" value="C:cytoplasm"/>
    <property type="evidence" value="ECO:0007669"/>
    <property type="project" value="TreeGrafter"/>
</dbReference>
<reference evidence="4" key="1">
    <citation type="submission" date="2019-01" db="EMBL/GenBank/DDBJ databases">
        <title>Sinorhodobacter populi sp. nov. isolated from the symptomatic bark tissue of Populus euramericana canker.</title>
        <authorList>
            <person name="Li Y."/>
        </authorList>
    </citation>
    <scope>NUCLEOTIDE SEQUENCE [LARGE SCALE GENOMIC DNA]</scope>
    <source>
        <strain evidence="4">CGMCC 1.12963</strain>
    </source>
</reference>
<dbReference type="Pfam" id="PF01266">
    <property type="entry name" value="DAO"/>
    <property type="match status" value="1"/>
</dbReference>
<evidence type="ECO:0000259" key="2">
    <source>
        <dbReference type="Pfam" id="PF01266"/>
    </source>
</evidence>
<accession>A0A3S3MCJ7</accession>
<dbReference type="Gene3D" id="3.30.9.10">
    <property type="entry name" value="D-Amino Acid Oxidase, subunit A, domain 2"/>
    <property type="match status" value="1"/>
</dbReference>
<evidence type="ECO:0000256" key="1">
    <source>
        <dbReference type="ARBA" id="ARBA00023002"/>
    </source>
</evidence>
<dbReference type="Proteomes" id="UP000288071">
    <property type="component" value="Unassembled WGS sequence"/>
</dbReference>
<comment type="caution">
    <text evidence="3">The sequence shown here is derived from an EMBL/GenBank/DDBJ whole genome shotgun (WGS) entry which is preliminary data.</text>
</comment>
<dbReference type="GO" id="GO:0016491">
    <property type="term" value="F:oxidoreductase activity"/>
    <property type="evidence" value="ECO:0007669"/>
    <property type="project" value="UniProtKB-KW"/>
</dbReference>
<keyword evidence="4" id="KW-1185">Reference proteome</keyword>
<dbReference type="AlphaFoldDB" id="A0A3S3MCJ7"/>
<sequence>MAASFLTDISALPRRPEVTVIGGGITGLATTFFLSRHGIRPLLVERLPALSMLASRRSGEGVRAQWEKRENIDIARASIAFYRDFAEVTGVSAGYRPLGYLYGARSAAGAARLRARVERQKAAGLDDVRYLTPSEMHALTPTLAEDVTGGAVRQADGVIEVDRVIEGYLKMMQADILVAADLQAIIPGPGGITLTINGETLETGHAILCTAARLPAQLQALGIALPLRLARSTIQYLQLDAVPPDHPAMVDADLGSFWRPHTGGARMTASFRSTLFLDRFTDDPEIDPDYLRSAIDSVAPLVPFWRAHQHEIRGGHLRSGSLLVTGDGGPLIGALPGQPRLWVNSGYGGHGLMASPEGARRLAAMVAGAAPDIPFAPERFLNGTPIVPEPMTVNLSSAP</sequence>
<evidence type="ECO:0000313" key="4">
    <source>
        <dbReference type="Proteomes" id="UP000288071"/>
    </source>
</evidence>
<gene>
    <name evidence="3" type="ORF">EOW66_01140</name>
</gene>
<dbReference type="InterPro" id="IPR036188">
    <property type="entry name" value="FAD/NAD-bd_sf"/>
</dbReference>
<dbReference type="RefSeq" id="WP_128154176.1">
    <property type="nucleotide sequence ID" value="NZ_JBHSOM010000007.1"/>
</dbReference>
<dbReference type="InterPro" id="IPR006076">
    <property type="entry name" value="FAD-dep_OxRdtase"/>
</dbReference>
<name>A0A3S3MCJ7_9RHOB</name>
<dbReference type="EMBL" id="SAVA01000001">
    <property type="protein sequence ID" value="RWR54703.1"/>
    <property type="molecule type" value="Genomic_DNA"/>
</dbReference>
<evidence type="ECO:0000313" key="3">
    <source>
        <dbReference type="EMBL" id="RWR54703.1"/>
    </source>
</evidence>
<proteinExistence type="predicted"/>
<protein>
    <submittedName>
        <fullName evidence="3">FAD-binding oxidoreductase</fullName>
    </submittedName>
</protein>
<dbReference type="PANTHER" id="PTHR13847:SF287">
    <property type="entry name" value="FAD-DEPENDENT OXIDOREDUCTASE DOMAIN-CONTAINING PROTEIN 1"/>
    <property type="match status" value="1"/>
</dbReference>
<reference evidence="3 4" key="2">
    <citation type="submission" date="2019-01" db="EMBL/GenBank/DDBJ databases">
        <title>Sinorhodobacter populi sp. nov. isolated from the symptomatic bark tissue of Populus euramericana canker.</title>
        <authorList>
            <person name="Xu G."/>
        </authorList>
    </citation>
    <scope>NUCLEOTIDE SEQUENCE [LARGE SCALE GENOMIC DNA]</scope>
    <source>
        <strain evidence="3 4">CGMCC 1.12963</strain>
    </source>
</reference>
<feature type="domain" description="FAD dependent oxidoreductase" evidence="2">
    <location>
        <begin position="18"/>
        <end position="365"/>
    </location>
</feature>
<keyword evidence="1" id="KW-0560">Oxidoreductase</keyword>
<dbReference type="PANTHER" id="PTHR13847">
    <property type="entry name" value="SARCOSINE DEHYDROGENASE-RELATED"/>
    <property type="match status" value="1"/>
</dbReference>
<dbReference type="Gene3D" id="3.50.50.60">
    <property type="entry name" value="FAD/NAD(P)-binding domain"/>
    <property type="match status" value="1"/>
</dbReference>